<feature type="region of interest" description="Disordered" evidence="1">
    <location>
        <begin position="1"/>
        <end position="29"/>
    </location>
</feature>
<feature type="compositionally biased region" description="Basic and acidic residues" evidence="1">
    <location>
        <begin position="10"/>
        <end position="20"/>
    </location>
</feature>
<gene>
    <name evidence="2" type="ORF">E2C01_078087</name>
</gene>
<evidence type="ECO:0000313" key="3">
    <source>
        <dbReference type="Proteomes" id="UP000324222"/>
    </source>
</evidence>
<evidence type="ECO:0000256" key="1">
    <source>
        <dbReference type="SAM" id="MobiDB-lite"/>
    </source>
</evidence>
<dbReference type="Proteomes" id="UP000324222">
    <property type="component" value="Unassembled WGS sequence"/>
</dbReference>
<organism evidence="2 3">
    <name type="scientific">Portunus trituberculatus</name>
    <name type="common">Swimming crab</name>
    <name type="synonym">Neptunus trituberculatus</name>
    <dbReference type="NCBI Taxonomy" id="210409"/>
    <lineage>
        <taxon>Eukaryota</taxon>
        <taxon>Metazoa</taxon>
        <taxon>Ecdysozoa</taxon>
        <taxon>Arthropoda</taxon>
        <taxon>Crustacea</taxon>
        <taxon>Multicrustacea</taxon>
        <taxon>Malacostraca</taxon>
        <taxon>Eumalacostraca</taxon>
        <taxon>Eucarida</taxon>
        <taxon>Decapoda</taxon>
        <taxon>Pleocyemata</taxon>
        <taxon>Brachyura</taxon>
        <taxon>Eubrachyura</taxon>
        <taxon>Portunoidea</taxon>
        <taxon>Portunidae</taxon>
        <taxon>Portuninae</taxon>
        <taxon>Portunus</taxon>
    </lineage>
</organism>
<keyword evidence="3" id="KW-1185">Reference proteome</keyword>
<reference evidence="2 3" key="1">
    <citation type="submission" date="2019-05" db="EMBL/GenBank/DDBJ databases">
        <title>Another draft genome of Portunus trituberculatus and its Hox gene families provides insights of decapod evolution.</title>
        <authorList>
            <person name="Jeong J.-H."/>
            <person name="Song I."/>
            <person name="Kim S."/>
            <person name="Choi T."/>
            <person name="Kim D."/>
            <person name="Ryu S."/>
            <person name="Kim W."/>
        </authorList>
    </citation>
    <scope>NUCLEOTIDE SEQUENCE [LARGE SCALE GENOMIC DNA]</scope>
    <source>
        <tissue evidence="2">Muscle</tissue>
    </source>
</reference>
<accession>A0A5B7IRT6</accession>
<dbReference type="AlphaFoldDB" id="A0A5B7IRT6"/>
<name>A0A5B7IRT6_PORTR</name>
<protein>
    <submittedName>
        <fullName evidence="2">Uncharacterized protein</fullName>
    </submittedName>
</protein>
<proteinExistence type="predicted"/>
<comment type="caution">
    <text evidence="2">The sequence shown here is derived from an EMBL/GenBank/DDBJ whole genome shotgun (WGS) entry which is preliminary data.</text>
</comment>
<sequence length="82" mass="9427">MRGTRTRGGLRRESRGDNKRGRPGSSHLLDAQALPPLFNFKLISFYDSTGFGVVILLRYSRVKRPVGLMVWRRVRHIENISC</sequence>
<dbReference type="EMBL" id="VSRR010062330">
    <property type="protein sequence ID" value="MPC83378.1"/>
    <property type="molecule type" value="Genomic_DNA"/>
</dbReference>
<evidence type="ECO:0000313" key="2">
    <source>
        <dbReference type="EMBL" id="MPC83378.1"/>
    </source>
</evidence>